<dbReference type="PANTHER" id="PTHR47099">
    <property type="entry name" value="METHYLCOBAMIDE:COM METHYLTRANSFERASE MTBA"/>
    <property type="match status" value="1"/>
</dbReference>
<dbReference type="Pfam" id="PF01208">
    <property type="entry name" value="URO-D"/>
    <property type="match status" value="1"/>
</dbReference>
<dbReference type="GO" id="GO:0004853">
    <property type="term" value="F:uroporphyrinogen decarboxylase activity"/>
    <property type="evidence" value="ECO:0007669"/>
    <property type="project" value="InterPro"/>
</dbReference>
<evidence type="ECO:0000313" key="2">
    <source>
        <dbReference type="EMBL" id="OGF98798.1"/>
    </source>
</evidence>
<feature type="domain" description="Uroporphyrinogen decarboxylase (URO-D)" evidence="1">
    <location>
        <begin position="249"/>
        <end position="387"/>
    </location>
</feature>
<dbReference type="AlphaFoldDB" id="A0A1F5YF40"/>
<reference evidence="2 3" key="1">
    <citation type="journal article" date="2016" name="Nat. Commun.">
        <title>Thousands of microbial genomes shed light on interconnected biogeochemical processes in an aquifer system.</title>
        <authorList>
            <person name="Anantharaman K."/>
            <person name="Brown C.T."/>
            <person name="Hug L.A."/>
            <person name="Sharon I."/>
            <person name="Castelle C.J."/>
            <person name="Probst A.J."/>
            <person name="Thomas B.C."/>
            <person name="Singh A."/>
            <person name="Wilkins M.J."/>
            <person name="Karaoz U."/>
            <person name="Brodie E.L."/>
            <person name="Williams K.H."/>
            <person name="Hubbard S.S."/>
            <person name="Banfield J.F."/>
        </authorList>
    </citation>
    <scope>NUCLEOTIDE SEQUENCE [LARGE SCALE GENOMIC DNA]</scope>
</reference>
<dbReference type="PANTHER" id="PTHR47099:SF1">
    <property type="entry name" value="METHYLCOBAMIDE:COM METHYLTRANSFERASE MTBA"/>
    <property type="match status" value="1"/>
</dbReference>
<organism evidence="2 3">
    <name type="scientific">Candidatus Glassbacteria bacterium GWA2_58_10</name>
    <dbReference type="NCBI Taxonomy" id="1817865"/>
    <lineage>
        <taxon>Bacteria</taxon>
        <taxon>Candidatus Glassiibacteriota</taxon>
    </lineage>
</organism>
<evidence type="ECO:0000259" key="1">
    <source>
        <dbReference type="Pfam" id="PF01208"/>
    </source>
</evidence>
<dbReference type="Proteomes" id="UP000176992">
    <property type="component" value="Unassembled WGS sequence"/>
</dbReference>
<accession>A0A1F5YF40</accession>
<evidence type="ECO:0000313" key="3">
    <source>
        <dbReference type="Proteomes" id="UP000176992"/>
    </source>
</evidence>
<name>A0A1F5YF40_9BACT</name>
<dbReference type="SUPFAM" id="SSF51726">
    <property type="entry name" value="UROD/MetE-like"/>
    <property type="match status" value="1"/>
</dbReference>
<dbReference type="EMBL" id="MFIV01000062">
    <property type="protein sequence ID" value="OGF98798.1"/>
    <property type="molecule type" value="Genomic_DNA"/>
</dbReference>
<sequence length="391" mass="43670">MSAKDTGNRWTGRKRVLAAFEKTRPDRVPRFDQTICIEVAGAVMGREVLVGGGTLRFREVEARFKSPAAGAEFEERLLGDVVSFYRALDYDMARLPWRDSRTASRKLDEYTYLFGNDNGGEPWEIYRYDPRTCNWHAADTWLSGGNVERLIAWLERESRRWTGPDTNPARMDVQKRFRAQLGEDLAVCATVGYLGIPMWEPAWLMALELAPELVEEDLDHQTAQGLEDLALAAEIGIDIALAGGDFCTKTGPVFSPSTFERLFLPRLKKLVDKCNQVGIRYVFRTDGVTWPVAGMLFGESGVHAYGEIDYGAGMRLKQLRESFPDLTLFGNLDCGGALIFGTAEEVRGVVRENLEETGGLGHVFGSSNAIMPETPPENYLAMLDEAARFCI</sequence>
<protein>
    <recommendedName>
        <fullName evidence="1">Uroporphyrinogen decarboxylase (URO-D) domain-containing protein</fullName>
    </recommendedName>
</protein>
<dbReference type="InterPro" id="IPR038071">
    <property type="entry name" value="UROD/MetE-like_sf"/>
</dbReference>
<dbReference type="InterPro" id="IPR052024">
    <property type="entry name" value="Methanogen_methyltrans"/>
</dbReference>
<dbReference type="InterPro" id="IPR000257">
    <property type="entry name" value="Uroporphyrinogen_deCOase"/>
</dbReference>
<comment type="caution">
    <text evidence="2">The sequence shown here is derived from an EMBL/GenBank/DDBJ whole genome shotgun (WGS) entry which is preliminary data.</text>
</comment>
<proteinExistence type="predicted"/>
<gene>
    <name evidence="2" type="ORF">A2Z86_02655</name>
</gene>
<dbReference type="Gene3D" id="3.20.20.210">
    <property type="match status" value="1"/>
</dbReference>
<dbReference type="GO" id="GO:0006779">
    <property type="term" value="P:porphyrin-containing compound biosynthetic process"/>
    <property type="evidence" value="ECO:0007669"/>
    <property type="project" value="InterPro"/>
</dbReference>